<keyword evidence="4 6" id="KW-0378">Hydrolase</keyword>
<keyword evidence="9" id="KW-1185">Reference proteome</keyword>
<evidence type="ECO:0000313" key="8">
    <source>
        <dbReference type="EMBL" id="MEF2253810.1"/>
    </source>
</evidence>
<evidence type="ECO:0000256" key="5">
    <source>
        <dbReference type="ARBA" id="ARBA00022842"/>
    </source>
</evidence>
<dbReference type="EMBL" id="JAZHOV010000001">
    <property type="protein sequence ID" value="MEF2253810.1"/>
    <property type="molecule type" value="Genomic_DNA"/>
</dbReference>
<dbReference type="HAMAP" id="MF_00265">
    <property type="entry name" value="VapC_Nob1"/>
    <property type="match status" value="1"/>
</dbReference>
<evidence type="ECO:0000256" key="3">
    <source>
        <dbReference type="ARBA" id="ARBA00022723"/>
    </source>
</evidence>
<comment type="function">
    <text evidence="6">Toxic component of a toxin-antitoxin (TA) system. An RNase.</text>
</comment>
<evidence type="ECO:0000259" key="7">
    <source>
        <dbReference type="Pfam" id="PF01850"/>
    </source>
</evidence>
<dbReference type="EC" id="3.1.-.-" evidence="6"/>
<feature type="binding site" evidence="6">
    <location>
        <position position="5"/>
    </location>
    <ligand>
        <name>Mg(2+)</name>
        <dbReference type="ChEBI" id="CHEBI:18420"/>
    </ligand>
</feature>
<sequence length="140" mass="15153">MILVDVNVLVAASVIRHPDHESARRFLVERLSSDEVLVPDAVWSGFVRVATSRRVFEKPLTLSEAASYVNAITRAPGYRSVPGLADGIESFLDMCVAYGATGNLVSDAYIAAVARAHACPVATFDRDFGRFEGIEAIRPS</sequence>
<dbReference type="SUPFAM" id="SSF88723">
    <property type="entry name" value="PIN domain-like"/>
    <property type="match status" value="1"/>
</dbReference>
<reference evidence="8 9" key="1">
    <citation type="submission" date="2024-01" db="EMBL/GenBank/DDBJ databases">
        <title>the genome sequence of strain Microbacterium schleiferi NBRC 15075.</title>
        <authorList>
            <person name="Ding Y."/>
            <person name="Zhang G."/>
        </authorList>
    </citation>
    <scope>NUCLEOTIDE SEQUENCE [LARGE SCALE GENOMIC DNA]</scope>
    <source>
        <strain evidence="8 9">NBRC 15075</strain>
    </source>
</reference>
<accession>A0ABU7V3E2</accession>
<evidence type="ECO:0000313" key="9">
    <source>
        <dbReference type="Proteomes" id="UP001351900"/>
    </source>
</evidence>
<evidence type="ECO:0000256" key="4">
    <source>
        <dbReference type="ARBA" id="ARBA00022801"/>
    </source>
</evidence>
<dbReference type="InterPro" id="IPR006226">
    <property type="entry name" value="Mtu_PIN"/>
</dbReference>
<evidence type="ECO:0000256" key="1">
    <source>
        <dbReference type="ARBA" id="ARBA00022649"/>
    </source>
</evidence>
<keyword evidence="6" id="KW-0800">Toxin</keyword>
<keyword evidence="3 6" id="KW-0479">Metal-binding</keyword>
<dbReference type="Proteomes" id="UP001351900">
    <property type="component" value="Unassembled WGS sequence"/>
</dbReference>
<feature type="binding site" evidence="6">
    <location>
        <position position="107"/>
    </location>
    <ligand>
        <name>Mg(2+)</name>
        <dbReference type="ChEBI" id="CHEBI:18420"/>
    </ligand>
</feature>
<protein>
    <recommendedName>
        <fullName evidence="6">Ribonuclease VapC</fullName>
        <shortName evidence="6">RNase VapC</shortName>
        <ecNumber evidence="6">3.1.-.-</ecNumber>
    </recommendedName>
    <alternativeName>
        <fullName evidence="6">Toxin VapC</fullName>
    </alternativeName>
</protein>
<dbReference type="InterPro" id="IPR002716">
    <property type="entry name" value="PIN_dom"/>
</dbReference>
<dbReference type="Pfam" id="PF01850">
    <property type="entry name" value="PIN"/>
    <property type="match status" value="1"/>
</dbReference>
<comment type="similarity">
    <text evidence="6">Belongs to the PINc/VapC protein family.</text>
</comment>
<evidence type="ECO:0000256" key="2">
    <source>
        <dbReference type="ARBA" id="ARBA00022722"/>
    </source>
</evidence>
<keyword evidence="1 6" id="KW-1277">Toxin-antitoxin system</keyword>
<dbReference type="RefSeq" id="WP_331790519.1">
    <property type="nucleotide sequence ID" value="NZ_BAAAUO010000003.1"/>
</dbReference>
<keyword evidence="5 6" id="KW-0460">Magnesium</keyword>
<comment type="caution">
    <text evidence="8">The sequence shown here is derived from an EMBL/GenBank/DDBJ whole genome shotgun (WGS) entry which is preliminary data.</text>
</comment>
<evidence type="ECO:0000256" key="6">
    <source>
        <dbReference type="HAMAP-Rule" id="MF_00265"/>
    </source>
</evidence>
<feature type="domain" description="PIN" evidence="7">
    <location>
        <begin position="2"/>
        <end position="132"/>
    </location>
</feature>
<proteinExistence type="inferred from homology"/>
<dbReference type="InterPro" id="IPR022907">
    <property type="entry name" value="VapC_family"/>
</dbReference>
<name>A0ABU7V3E2_9MICO</name>
<dbReference type="NCBIfam" id="TIGR00028">
    <property type="entry name" value="Mtu_PIN_fam"/>
    <property type="match status" value="1"/>
</dbReference>
<dbReference type="Gene3D" id="3.40.50.1010">
    <property type="entry name" value="5'-nuclease"/>
    <property type="match status" value="1"/>
</dbReference>
<comment type="cofactor">
    <cofactor evidence="6">
        <name>Mg(2+)</name>
        <dbReference type="ChEBI" id="CHEBI:18420"/>
    </cofactor>
</comment>
<keyword evidence="2 6" id="KW-0540">Nuclease</keyword>
<dbReference type="InterPro" id="IPR029060">
    <property type="entry name" value="PIN-like_dom_sf"/>
</dbReference>
<organism evidence="8 9">
    <name type="scientific">Microbacterium schleiferi</name>
    <dbReference type="NCBI Taxonomy" id="69362"/>
    <lineage>
        <taxon>Bacteria</taxon>
        <taxon>Bacillati</taxon>
        <taxon>Actinomycetota</taxon>
        <taxon>Actinomycetes</taxon>
        <taxon>Micrococcales</taxon>
        <taxon>Microbacteriaceae</taxon>
        <taxon>Microbacterium</taxon>
    </lineage>
</organism>
<gene>
    <name evidence="6" type="primary">vapC</name>
    <name evidence="8" type="ORF">V2V91_01505</name>
</gene>